<dbReference type="EnsemblPlants" id="KQK97669">
    <property type="protein sequence ID" value="KQK97669"/>
    <property type="gene ID" value="SETIT_0111882mg"/>
</dbReference>
<proteinExistence type="predicted"/>
<accession>A0A0Q3NX56</accession>
<reference evidence="2" key="1">
    <citation type="journal article" date="2012" name="Nat. Biotechnol.">
        <title>Reference genome sequence of the model plant Setaria.</title>
        <authorList>
            <person name="Bennetzen J.L."/>
            <person name="Schmutz J."/>
            <person name="Wang H."/>
            <person name="Percifield R."/>
            <person name="Hawkins J."/>
            <person name="Pontaroli A.C."/>
            <person name="Estep M."/>
            <person name="Feng L."/>
            <person name="Vaughn J.N."/>
            <person name="Grimwood J."/>
            <person name="Jenkins J."/>
            <person name="Barry K."/>
            <person name="Lindquist E."/>
            <person name="Hellsten U."/>
            <person name="Deshpande S."/>
            <person name="Wang X."/>
            <person name="Wu X."/>
            <person name="Mitros T."/>
            <person name="Triplett J."/>
            <person name="Yang X."/>
            <person name="Ye C.Y."/>
            <person name="Mauro-Herrera M."/>
            <person name="Wang L."/>
            <person name="Li P."/>
            <person name="Sharma M."/>
            <person name="Sharma R."/>
            <person name="Ronald P.C."/>
            <person name="Panaud O."/>
            <person name="Kellogg E.A."/>
            <person name="Brutnell T.P."/>
            <person name="Doust A.N."/>
            <person name="Tuskan G.A."/>
            <person name="Rokhsar D."/>
            <person name="Devos K.M."/>
        </authorList>
    </citation>
    <scope>NUCLEOTIDE SEQUENCE [LARGE SCALE GENOMIC DNA]</scope>
    <source>
        <strain evidence="2">cv. Yugu1</strain>
    </source>
</reference>
<organism evidence="1 2">
    <name type="scientific">Setaria italica</name>
    <name type="common">Foxtail millet</name>
    <name type="synonym">Panicum italicum</name>
    <dbReference type="NCBI Taxonomy" id="4555"/>
    <lineage>
        <taxon>Eukaryota</taxon>
        <taxon>Viridiplantae</taxon>
        <taxon>Streptophyta</taxon>
        <taxon>Embryophyta</taxon>
        <taxon>Tracheophyta</taxon>
        <taxon>Spermatophyta</taxon>
        <taxon>Magnoliopsida</taxon>
        <taxon>Liliopsida</taxon>
        <taxon>Poales</taxon>
        <taxon>Poaceae</taxon>
        <taxon>PACMAD clade</taxon>
        <taxon>Panicoideae</taxon>
        <taxon>Panicodae</taxon>
        <taxon>Paniceae</taxon>
        <taxon>Cenchrinae</taxon>
        <taxon>Setaria</taxon>
    </lineage>
</organism>
<reference evidence="1" key="2">
    <citation type="submission" date="2018-08" db="UniProtKB">
        <authorList>
            <consortium name="EnsemblPlants"/>
        </authorList>
    </citation>
    <scope>IDENTIFICATION</scope>
    <source>
        <strain evidence="1">Yugu1</strain>
    </source>
</reference>
<dbReference type="InParanoid" id="A0A0Q3NX56"/>
<dbReference type="Proteomes" id="UP000004995">
    <property type="component" value="Unassembled WGS sequence"/>
</dbReference>
<sequence>SSSSWVCMLLQHTALFGYGIAYTITASISCRYDSSYIPSCTVPKHAACAFWQDHTL</sequence>
<evidence type="ECO:0000313" key="2">
    <source>
        <dbReference type="Proteomes" id="UP000004995"/>
    </source>
</evidence>
<protein>
    <submittedName>
        <fullName evidence="1">Uncharacterized protein</fullName>
    </submittedName>
</protein>
<dbReference type="AlphaFoldDB" id="A0A0Q3NX56"/>
<dbReference type="EMBL" id="AGNK02004388">
    <property type="status" value="NOT_ANNOTATED_CDS"/>
    <property type="molecule type" value="Genomic_DNA"/>
</dbReference>
<keyword evidence="2" id="KW-1185">Reference proteome</keyword>
<dbReference type="Gramene" id="KQK97669">
    <property type="protein sequence ID" value="KQK97669"/>
    <property type="gene ID" value="SETIT_0111882mg"/>
</dbReference>
<evidence type="ECO:0000313" key="1">
    <source>
        <dbReference type="EnsemblPlants" id="KQK97669"/>
    </source>
</evidence>
<name>A0A0Q3NX56_SETIT</name>